<evidence type="ECO:0000313" key="14">
    <source>
        <dbReference type="EMBL" id="PJZ68104.1"/>
    </source>
</evidence>
<dbReference type="Gene3D" id="3.30.70.560">
    <property type="entry name" value="7,8-Dihydro-6-hydroxymethylpterin-pyrophosphokinase HPPK"/>
    <property type="match status" value="1"/>
</dbReference>
<evidence type="ECO:0000259" key="13">
    <source>
        <dbReference type="PROSITE" id="PS00794"/>
    </source>
</evidence>
<evidence type="ECO:0000313" key="15">
    <source>
        <dbReference type="EMBL" id="PJZ71723.1"/>
    </source>
</evidence>
<dbReference type="GO" id="GO:0005524">
    <property type="term" value="F:ATP binding"/>
    <property type="evidence" value="ECO:0007669"/>
    <property type="project" value="UniProtKB-KW"/>
</dbReference>
<dbReference type="CDD" id="cd00483">
    <property type="entry name" value="HPPK"/>
    <property type="match status" value="1"/>
</dbReference>
<evidence type="ECO:0000313" key="16">
    <source>
        <dbReference type="Proteomes" id="UP000231962"/>
    </source>
</evidence>
<dbReference type="RefSeq" id="WP_100715482.1">
    <property type="nucleotide sequence ID" value="NZ_NPDY01000034.1"/>
</dbReference>
<sequence length="144" mass="16337">MDSEKVFLSLGSNIGDKEQNLKEANRRISADSRIRIVKVGTPLVTAALEVVDQPDFLNQIILINTDLDPHELLNVLLEIENAMGRVRTRDKGPRLIDIDILAYKSIKMHEKGLHLPHHSLYTRPFIIDLLSELQESDLVSKFSN</sequence>
<dbReference type="PANTHER" id="PTHR43071">
    <property type="entry name" value="2-AMINO-4-HYDROXY-6-HYDROXYMETHYLDIHYDROPTERIDINE PYROPHOSPHOKINASE"/>
    <property type="match status" value="1"/>
</dbReference>
<dbReference type="UniPathway" id="UPA00077">
    <property type="reaction ID" value="UER00155"/>
</dbReference>
<dbReference type="GO" id="GO:0003848">
    <property type="term" value="F:2-amino-4-hydroxy-6-hydroxymethyldihydropteridine diphosphokinase activity"/>
    <property type="evidence" value="ECO:0007669"/>
    <property type="project" value="UniProtKB-EC"/>
</dbReference>
<dbReference type="EMBL" id="NPDY01000034">
    <property type="protein sequence ID" value="PJZ68104.1"/>
    <property type="molecule type" value="Genomic_DNA"/>
</dbReference>
<comment type="function">
    <text evidence="10">Catalyzes the transfer of pyrophosphate from adenosine triphosphate (ATP) to 6-hydroxymethyl-7,8-dihydropterin, an enzymatic step in folate biosynthesis pathway.</text>
</comment>
<keyword evidence="16" id="KW-1185">Reference proteome</keyword>
<comment type="pathway">
    <text evidence="1">Cofactor biosynthesis; tetrahydrofolate biosynthesis; 2-amino-4-hydroxy-6-hydroxymethyl-7,8-dihydropteridine diphosphate from 7,8-dihydroneopterin triphosphate: step 4/4.</text>
</comment>
<dbReference type="InterPro" id="IPR035907">
    <property type="entry name" value="Hppk_sf"/>
</dbReference>
<keyword evidence="9" id="KW-0289">Folate biosynthesis</keyword>
<dbReference type="PROSITE" id="PS00794">
    <property type="entry name" value="HPPK"/>
    <property type="match status" value="1"/>
</dbReference>
<feature type="domain" description="7,8-dihydro-6-hydroxymethylpterin-pyrophosphokinase" evidence="13">
    <location>
        <begin position="90"/>
        <end position="101"/>
    </location>
</feature>
<accession>A0A2M9ZID9</accession>
<evidence type="ECO:0000313" key="17">
    <source>
        <dbReference type="Proteomes" id="UP000231990"/>
    </source>
</evidence>
<keyword evidence="7 15" id="KW-0418">Kinase</keyword>
<name>A0A2M9ZID9_9LEPT</name>
<evidence type="ECO:0000256" key="6">
    <source>
        <dbReference type="ARBA" id="ARBA00022741"/>
    </source>
</evidence>
<dbReference type="SUPFAM" id="SSF55083">
    <property type="entry name" value="6-hydroxymethyl-7,8-dihydropterin pyrophosphokinase, HPPK"/>
    <property type="match status" value="1"/>
</dbReference>
<comment type="similarity">
    <text evidence="2">Belongs to the HPPK family.</text>
</comment>
<reference evidence="16 17" key="1">
    <citation type="submission" date="2017-07" db="EMBL/GenBank/DDBJ databases">
        <title>Leptospira spp. isolated from tropical soils.</title>
        <authorList>
            <person name="Thibeaux R."/>
            <person name="Iraola G."/>
            <person name="Ferres I."/>
            <person name="Bierque E."/>
            <person name="Girault D."/>
            <person name="Soupe-Gilbert M.-E."/>
            <person name="Picardeau M."/>
            <person name="Goarant C."/>
        </authorList>
    </citation>
    <scope>NUCLEOTIDE SEQUENCE [LARGE SCALE GENOMIC DNA]</scope>
    <source>
        <strain evidence="15 17">FH1-B-B1</strain>
        <strain evidence="14 16">FH1-B-C1</strain>
    </source>
</reference>
<evidence type="ECO:0000256" key="3">
    <source>
        <dbReference type="ARBA" id="ARBA00013253"/>
    </source>
</evidence>
<evidence type="ECO:0000256" key="1">
    <source>
        <dbReference type="ARBA" id="ARBA00005051"/>
    </source>
</evidence>
<protein>
    <recommendedName>
        <fullName evidence="4">2-amino-4-hydroxy-6-hydroxymethyldihydropteridine pyrophosphokinase</fullName>
        <ecNumber evidence="3">2.7.6.3</ecNumber>
    </recommendedName>
    <alternativeName>
        <fullName evidence="11">6-hydroxymethyl-7,8-dihydropterin pyrophosphokinase</fullName>
    </alternativeName>
    <alternativeName>
        <fullName evidence="12">7,8-dihydro-6-hydroxymethylpterin-pyrophosphokinase</fullName>
    </alternativeName>
</protein>
<evidence type="ECO:0000256" key="10">
    <source>
        <dbReference type="ARBA" id="ARBA00029409"/>
    </source>
</evidence>
<dbReference type="GO" id="GO:0046656">
    <property type="term" value="P:folic acid biosynthetic process"/>
    <property type="evidence" value="ECO:0007669"/>
    <property type="project" value="UniProtKB-KW"/>
</dbReference>
<evidence type="ECO:0000256" key="11">
    <source>
        <dbReference type="ARBA" id="ARBA00029766"/>
    </source>
</evidence>
<dbReference type="Pfam" id="PF01288">
    <property type="entry name" value="HPPK"/>
    <property type="match status" value="1"/>
</dbReference>
<evidence type="ECO:0000256" key="4">
    <source>
        <dbReference type="ARBA" id="ARBA00016218"/>
    </source>
</evidence>
<comment type="caution">
    <text evidence="15">The sequence shown here is derived from an EMBL/GenBank/DDBJ whole genome shotgun (WGS) entry which is preliminary data.</text>
</comment>
<evidence type="ECO:0000256" key="2">
    <source>
        <dbReference type="ARBA" id="ARBA00005810"/>
    </source>
</evidence>
<dbReference type="EC" id="2.7.6.3" evidence="3"/>
<dbReference type="InterPro" id="IPR000550">
    <property type="entry name" value="Hppk"/>
</dbReference>
<evidence type="ECO:0000256" key="7">
    <source>
        <dbReference type="ARBA" id="ARBA00022777"/>
    </source>
</evidence>
<proteinExistence type="inferred from homology"/>
<dbReference type="EMBL" id="NPDZ01000022">
    <property type="protein sequence ID" value="PJZ71723.1"/>
    <property type="molecule type" value="Genomic_DNA"/>
</dbReference>
<dbReference type="GO" id="GO:0046654">
    <property type="term" value="P:tetrahydrofolate biosynthetic process"/>
    <property type="evidence" value="ECO:0007669"/>
    <property type="project" value="UniProtKB-UniPathway"/>
</dbReference>
<keyword evidence="8" id="KW-0067">ATP-binding</keyword>
<dbReference type="AlphaFoldDB" id="A0A2M9ZID9"/>
<evidence type="ECO:0000256" key="8">
    <source>
        <dbReference type="ARBA" id="ARBA00022840"/>
    </source>
</evidence>
<dbReference type="Proteomes" id="UP000231990">
    <property type="component" value="Unassembled WGS sequence"/>
</dbReference>
<dbReference type="PANTHER" id="PTHR43071:SF1">
    <property type="entry name" value="2-AMINO-4-HYDROXY-6-HYDROXYMETHYLDIHYDROPTERIDINE PYROPHOSPHOKINASE"/>
    <property type="match status" value="1"/>
</dbReference>
<keyword evidence="5" id="KW-0808">Transferase</keyword>
<evidence type="ECO:0000256" key="9">
    <source>
        <dbReference type="ARBA" id="ARBA00022909"/>
    </source>
</evidence>
<dbReference type="OrthoDB" id="9808041at2"/>
<evidence type="ECO:0000256" key="12">
    <source>
        <dbReference type="ARBA" id="ARBA00033413"/>
    </source>
</evidence>
<gene>
    <name evidence="15" type="primary">folK</name>
    <name evidence="14" type="ORF">CH360_17955</name>
    <name evidence="15" type="ORF">CH373_18015</name>
</gene>
<organism evidence="15 17">
    <name type="scientific">Leptospira perolatii</name>
    <dbReference type="NCBI Taxonomy" id="2023191"/>
    <lineage>
        <taxon>Bacteria</taxon>
        <taxon>Pseudomonadati</taxon>
        <taxon>Spirochaetota</taxon>
        <taxon>Spirochaetia</taxon>
        <taxon>Leptospirales</taxon>
        <taxon>Leptospiraceae</taxon>
        <taxon>Leptospira</taxon>
    </lineage>
</organism>
<keyword evidence="6" id="KW-0547">Nucleotide-binding</keyword>
<dbReference type="Proteomes" id="UP000231962">
    <property type="component" value="Unassembled WGS sequence"/>
</dbReference>
<dbReference type="GO" id="GO:0016301">
    <property type="term" value="F:kinase activity"/>
    <property type="evidence" value="ECO:0007669"/>
    <property type="project" value="UniProtKB-KW"/>
</dbReference>
<evidence type="ECO:0000256" key="5">
    <source>
        <dbReference type="ARBA" id="ARBA00022679"/>
    </source>
</evidence>
<dbReference type="NCBIfam" id="TIGR01498">
    <property type="entry name" value="folK"/>
    <property type="match status" value="1"/>
</dbReference>